<feature type="active site" evidence="2">
    <location>
        <position position="261"/>
    </location>
</feature>
<comment type="similarity">
    <text evidence="1 3">Belongs to the peptidase C14A family.</text>
</comment>
<dbReference type="InterPro" id="IPR002398">
    <property type="entry name" value="Pept_C14"/>
</dbReference>
<dbReference type="SUPFAM" id="SSF52129">
    <property type="entry name" value="Caspase-like"/>
    <property type="match status" value="1"/>
</dbReference>
<dbReference type="FunCoup" id="H2T5B5">
    <property type="interactions" value="850"/>
</dbReference>
<feature type="region of interest" description="Disordered" evidence="4">
    <location>
        <begin position="88"/>
        <end position="110"/>
    </location>
</feature>
<dbReference type="GO" id="GO:0072557">
    <property type="term" value="C:IPAF inflammasome complex"/>
    <property type="evidence" value="ECO:0007669"/>
    <property type="project" value="TreeGrafter"/>
</dbReference>
<evidence type="ECO:0000256" key="3">
    <source>
        <dbReference type="RuleBase" id="RU003971"/>
    </source>
</evidence>
<evidence type="ECO:0000256" key="1">
    <source>
        <dbReference type="ARBA" id="ARBA00010134"/>
    </source>
</evidence>
<dbReference type="InterPro" id="IPR029030">
    <property type="entry name" value="Caspase-like_dom_sf"/>
</dbReference>
<dbReference type="InterPro" id="IPR033139">
    <property type="entry name" value="Caspase_cys_AS"/>
</dbReference>
<evidence type="ECO:0008006" key="10">
    <source>
        <dbReference type="Google" id="ProtNLM"/>
    </source>
</evidence>
<name>H2T5B5_TAKRU</name>
<dbReference type="STRING" id="31033.ENSTRUP00000019853"/>
<reference evidence="8" key="2">
    <citation type="submission" date="2025-08" db="UniProtKB">
        <authorList>
            <consortium name="Ensembl"/>
        </authorList>
    </citation>
    <scope>IDENTIFICATION</scope>
</reference>
<feature type="domain" description="Caspase family p10" evidence="5">
    <location>
        <begin position="292"/>
        <end position="381"/>
    </location>
</feature>
<dbReference type="InParanoid" id="H2T5B5"/>
<keyword evidence="9" id="KW-1185">Reference proteome</keyword>
<evidence type="ECO:0000313" key="9">
    <source>
        <dbReference type="Proteomes" id="UP000005226"/>
    </source>
</evidence>
<dbReference type="InterPro" id="IPR001315">
    <property type="entry name" value="CARD"/>
</dbReference>
<evidence type="ECO:0000259" key="6">
    <source>
        <dbReference type="PROSITE" id="PS50208"/>
    </source>
</evidence>
<proteinExistence type="inferred from homology"/>
<dbReference type="GO" id="GO:0006508">
    <property type="term" value="P:proteolysis"/>
    <property type="evidence" value="ECO:0007669"/>
    <property type="project" value="InterPro"/>
</dbReference>
<dbReference type="PROSITE" id="PS01122">
    <property type="entry name" value="CASPASE_CYS"/>
    <property type="match status" value="1"/>
</dbReference>
<dbReference type="InterPro" id="IPR011600">
    <property type="entry name" value="Pept_C14_caspase"/>
</dbReference>
<evidence type="ECO:0000259" key="5">
    <source>
        <dbReference type="PROSITE" id="PS50207"/>
    </source>
</evidence>
<dbReference type="Gene3D" id="3.40.50.1460">
    <property type="match status" value="1"/>
</dbReference>
<dbReference type="CDD" id="cd00032">
    <property type="entry name" value="CASc"/>
    <property type="match status" value="1"/>
</dbReference>
<organism evidence="8 9">
    <name type="scientific">Takifugu rubripes</name>
    <name type="common">Japanese pufferfish</name>
    <name type="synonym">Fugu rubripes</name>
    <dbReference type="NCBI Taxonomy" id="31033"/>
    <lineage>
        <taxon>Eukaryota</taxon>
        <taxon>Metazoa</taxon>
        <taxon>Chordata</taxon>
        <taxon>Craniata</taxon>
        <taxon>Vertebrata</taxon>
        <taxon>Euteleostomi</taxon>
        <taxon>Actinopterygii</taxon>
        <taxon>Neopterygii</taxon>
        <taxon>Teleostei</taxon>
        <taxon>Neoteleostei</taxon>
        <taxon>Acanthomorphata</taxon>
        <taxon>Eupercaria</taxon>
        <taxon>Tetraodontiformes</taxon>
        <taxon>Tetradontoidea</taxon>
        <taxon>Tetraodontidae</taxon>
        <taxon>Takifugu</taxon>
    </lineage>
</organism>
<dbReference type="InterPro" id="IPR001309">
    <property type="entry name" value="Pept_C14_p20"/>
</dbReference>
<dbReference type="PIRSF" id="PIRSF038001">
    <property type="entry name" value="Caspase_ICE"/>
    <property type="match status" value="1"/>
</dbReference>
<dbReference type="PRINTS" id="PR00376">
    <property type="entry name" value="IL1BCENZYME"/>
</dbReference>
<feature type="domain" description="CARD" evidence="7">
    <location>
        <begin position="1"/>
        <end position="90"/>
    </location>
</feature>
<dbReference type="GO" id="GO:0042981">
    <property type="term" value="P:regulation of apoptotic process"/>
    <property type="evidence" value="ECO:0007669"/>
    <property type="project" value="InterPro"/>
</dbReference>
<evidence type="ECO:0000256" key="2">
    <source>
        <dbReference type="PIRSR" id="PIRSR038001-1"/>
    </source>
</evidence>
<dbReference type="PROSITE" id="PS50209">
    <property type="entry name" value="CARD"/>
    <property type="match status" value="1"/>
</dbReference>
<dbReference type="PANTHER" id="PTHR47901">
    <property type="entry name" value="CASPASE RECRUITMENT DOMAIN-CONTAINING PROTEIN 18"/>
    <property type="match status" value="1"/>
</dbReference>
<dbReference type="GO" id="GO:0004197">
    <property type="term" value="F:cysteine-type endopeptidase activity"/>
    <property type="evidence" value="ECO:0007669"/>
    <property type="project" value="InterPro"/>
</dbReference>
<evidence type="ECO:0000313" key="8">
    <source>
        <dbReference type="Ensembl" id="ENSTRUP00000019853.3"/>
    </source>
</evidence>
<dbReference type="PROSITE" id="PS50208">
    <property type="entry name" value="CASPASE_P20"/>
    <property type="match status" value="1"/>
</dbReference>
<protein>
    <recommendedName>
        <fullName evidence="10">Caspase a</fullName>
    </recommendedName>
</protein>
<dbReference type="Gene3D" id="1.10.533.10">
    <property type="entry name" value="Death Domain, Fas"/>
    <property type="match status" value="1"/>
</dbReference>
<dbReference type="InterPro" id="IPR011029">
    <property type="entry name" value="DEATH-like_dom_sf"/>
</dbReference>
<dbReference type="MEROPS" id="C14.030"/>
<dbReference type="PANTHER" id="PTHR47901:SF3">
    <property type="entry name" value="CASPASE-1"/>
    <property type="match status" value="1"/>
</dbReference>
<reference evidence="8 9" key="1">
    <citation type="journal article" date="2011" name="Genome Biol. Evol.">
        <title>Integration of the genetic map and genome assembly of fugu facilitates insights into distinct features of genome evolution in teleosts and mammals.</title>
        <authorList>
            <person name="Kai W."/>
            <person name="Kikuchi K."/>
            <person name="Tohari S."/>
            <person name="Chew A.K."/>
            <person name="Tay A."/>
            <person name="Fujiwara A."/>
            <person name="Hosoya S."/>
            <person name="Suetake H."/>
            <person name="Naruse K."/>
            <person name="Brenner S."/>
            <person name="Suzuki Y."/>
            <person name="Venkatesh B."/>
        </authorList>
    </citation>
    <scope>NUCLEOTIDE SEQUENCE [LARGE SCALE GENOMIC DNA]</scope>
</reference>
<reference evidence="8" key="3">
    <citation type="submission" date="2025-09" db="UniProtKB">
        <authorList>
            <consortium name="Ensembl"/>
        </authorList>
    </citation>
    <scope>IDENTIFICATION</scope>
</reference>
<dbReference type="AlphaFoldDB" id="H2T5B5"/>
<dbReference type="Proteomes" id="UP000005226">
    <property type="component" value="Chromosome 11"/>
</dbReference>
<dbReference type="GeneTree" id="ENSGT00940000162428"/>
<dbReference type="Ensembl" id="ENSTRUT00000019934.3">
    <property type="protein sequence ID" value="ENSTRUP00000019853.3"/>
    <property type="gene ID" value="ENSTRUG00000013711.3"/>
</dbReference>
<dbReference type="eggNOG" id="KOG3573">
    <property type="taxonomic scope" value="Eukaryota"/>
</dbReference>
<evidence type="ECO:0000256" key="4">
    <source>
        <dbReference type="SAM" id="MobiDB-lite"/>
    </source>
</evidence>
<dbReference type="GO" id="GO:0050727">
    <property type="term" value="P:regulation of inflammatory response"/>
    <property type="evidence" value="ECO:0007669"/>
    <property type="project" value="TreeGrafter"/>
</dbReference>
<evidence type="ECO:0000259" key="7">
    <source>
        <dbReference type="PROSITE" id="PS50209"/>
    </source>
</evidence>
<dbReference type="CDD" id="cd08325">
    <property type="entry name" value="CARD_CASP1-like"/>
    <property type="match status" value="1"/>
</dbReference>
<dbReference type="Pfam" id="PF00656">
    <property type="entry name" value="Peptidase_C14"/>
    <property type="match status" value="1"/>
</dbReference>
<dbReference type="SMART" id="SM00115">
    <property type="entry name" value="CASc"/>
    <property type="match status" value="1"/>
</dbReference>
<feature type="active site" evidence="2">
    <location>
        <position position="211"/>
    </location>
</feature>
<feature type="domain" description="Caspase family p20" evidence="6">
    <location>
        <begin position="134"/>
        <end position="265"/>
    </location>
</feature>
<dbReference type="Pfam" id="PF00619">
    <property type="entry name" value="CARD"/>
    <property type="match status" value="1"/>
</dbReference>
<dbReference type="GO" id="GO:0097169">
    <property type="term" value="C:AIM2 inflammasome complex"/>
    <property type="evidence" value="ECO:0007669"/>
    <property type="project" value="TreeGrafter"/>
</dbReference>
<accession>H2T5B5</accession>
<dbReference type="InterPro" id="IPR002138">
    <property type="entry name" value="Pept_C14_p10"/>
</dbReference>
<sequence>MADQLASIRPMFVEKVSTQMINQLLDDIFMDGIVSEMEKESITEESNIRSDKARRLIDSVRKKGERACKKMISHIQSRDPELSAVLGLSCGHPAPPEPQMEGQGSSSTPPSIDVFWKEKQSDKGVYPGTREAISNRVALVITNITFFHQCLNREGAEKDEENMETLLKGLGYEVVKYRNLTGRAIEEAIIDFSKRPKLKDTDSVVVVIMSHGRMGVVAGVSTLSKTFEDDLFSLDKIYRLLGPEHCPALLNKPKIIIIQACRGDERGEIIFNDQHPPENPPVSDDANIQEDAIRIEHTEKDSICFFSCTPNTVSYRSPAKGSFLVQFLVDVFNASAERDDLEELFRKVQRRFEDYSIGDRSLRQMPAKDRGTMTKRFYFYPGLI</sequence>
<dbReference type="GO" id="GO:0072559">
    <property type="term" value="C:NLRP3 inflammasome complex"/>
    <property type="evidence" value="ECO:0007669"/>
    <property type="project" value="TreeGrafter"/>
</dbReference>
<dbReference type="SUPFAM" id="SSF47986">
    <property type="entry name" value="DEATH domain"/>
    <property type="match status" value="1"/>
</dbReference>
<dbReference type="InterPro" id="IPR015917">
    <property type="entry name" value="Pept_C14A"/>
</dbReference>
<dbReference type="HOGENOM" id="CLU_036904_0_1_1"/>
<dbReference type="PROSITE" id="PS50207">
    <property type="entry name" value="CASPASE_P10"/>
    <property type="match status" value="1"/>
</dbReference>